<feature type="domain" description="Retrovirus-related Pol polyprotein from transposon TNT 1-94-like beta-barrel" evidence="3">
    <location>
        <begin position="72"/>
        <end position="147"/>
    </location>
</feature>
<evidence type="ECO:0000313" key="5">
    <source>
        <dbReference type="EnsemblPlants" id="KEH26368"/>
    </source>
</evidence>
<dbReference type="EnsemblPlants" id="KEH26368">
    <property type="protein sequence ID" value="KEH26368"/>
    <property type="gene ID" value="MTR_6g053160"/>
</dbReference>
<dbReference type="Proteomes" id="UP000002051">
    <property type="component" value="Chromosome 6"/>
</dbReference>
<dbReference type="InterPro" id="IPR054722">
    <property type="entry name" value="PolX-like_BBD"/>
</dbReference>
<sequence length="703" mass="79016">MDQPLSNCGNESGGRKGHIRPFCFKLHGYLDQSEHKSQDHKRKNVKKNWRPKCNNAGLMAYTSLETLSSDIWYFDSGCSRHMTGEKCLFENLKSCNHGNVTFGDESKGRVQGAGNIYNEKSPELEDVLLVKGLVSNLISINQLCDQGLEDQFFEQAKMLVERLKRQEIRKRYNCTHSDNLNDWRRILVKENHINKQNHSIRNLVETFIMKTKSTIPPNKKMVSNVDASTPIRVKPISTVAPASIKKKNTPKSVAKRKSIKKKAKITKGKEELKDMYDVSTHAEEKSTSGLVIGNPDETLIFNSPDAGRKLGLEDLNDAIDSTKNMEIDVGNETNVNDFNDQDPDNTGARKDVGPDVETSLDQPRNSIDVTTIEGGNKDLSVKNALEIVVNSYKSPEDVVSEEEEDESEEVSKETEKEEDSETEDKDKEVVDVEELNLVDIPLAKTHGDGVAKRLRSNKGIVVVPSSTLPKKRTTSLAETPKSKTKATSVGPNKGWSKVSTMTAIEEDALNIITSFHLLEFTQRWKFIYHRRVAVQSELSEKTVKIKEVMELIKEAGLVKTVCNLGDCYEKLVKEFVVNIPEDCDNPLSREYQKVYARRECVNFSPNIVNRFLGLAEEDITELEATDNQVSREVTASKVRTWPKKGKISSGKLSVKYAILNRIGAANWVPTTHTSNIATSLAILIYVVATRVKMDFGRYIFDQP</sequence>
<keyword evidence="6" id="KW-1185">Reference proteome</keyword>
<reference evidence="4 6" key="2">
    <citation type="journal article" date="2014" name="BMC Genomics">
        <title>An improved genome release (version Mt4.0) for the model legume Medicago truncatula.</title>
        <authorList>
            <person name="Tang H."/>
            <person name="Krishnakumar V."/>
            <person name="Bidwell S."/>
            <person name="Rosen B."/>
            <person name="Chan A."/>
            <person name="Zhou S."/>
            <person name="Gentzbittel L."/>
            <person name="Childs K.L."/>
            <person name="Yandell M."/>
            <person name="Gundlach H."/>
            <person name="Mayer K.F."/>
            <person name="Schwartz D.C."/>
            <person name="Town C.D."/>
        </authorList>
    </citation>
    <scope>GENOME REANNOTATION</scope>
    <source>
        <strain evidence="4">A17</strain>
        <strain evidence="5 6">cv. Jemalong A17</strain>
    </source>
</reference>
<feature type="domain" description="Putative plant transposon protein" evidence="2">
    <location>
        <begin position="559"/>
        <end position="701"/>
    </location>
</feature>
<dbReference type="HOGENOM" id="CLU_392517_0_0_1"/>
<feature type="region of interest" description="Disordered" evidence="1">
    <location>
        <begin position="469"/>
        <end position="492"/>
    </location>
</feature>
<proteinExistence type="predicted"/>
<dbReference type="InterPro" id="IPR046796">
    <property type="entry name" value="Transposase_32_dom"/>
</dbReference>
<evidence type="ECO:0000259" key="3">
    <source>
        <dbReference type="Pfam" id="PF22936"/>
    </source>
</evidence>
<dbReference type="Pfam" id="PF20167">
    <property type="entry name" value="Transposase_32"/>
    <property type="match status" value="1"/>
</dbReference>
<dbReference type="AlphaFoldDB" id="A0A072UBF3"/>
<feature type="compositionally biased region" description="Acidic residues" evidence="1">
    <location>
        <begin position="398"/>
        <end position="408"/>
    </location>
</feature>
<evidence type="ECO:0000256" key="1">
    <source>
        <dbReference type="SAM" id="MobiDB-lite"/>
    </source>
</evidence>
<evidence type="ECO:0008006" key="7">
    <source>
        <dbReference type="Google" id="ProtNLM"/>
    </source>
</evidence>
<organism evidence="4 6">
    <name type="scientific">Medicago truncatula</name>
    <name type="common">Barrel medic</name>
    <name type="synonym">Medicago tribuloides</name>
    <dbReference type="NCBI Taxonomy" id="3880"/>
    <lineage>
        <taxon>Eukaryota</taxon>
        <taxon>Viridiplantae</taxon>
        <taxon>Streptophyta</taxon>
        <taxon>Embryophyta</taxon>
        <taxon>Tracheophyta</taxon>
        <taxon>Spermatophyta</taxon>
        <taxon>Magnoliopsida</taxon>
        <taxon>eudicotyledons</taxon>
        <taxon>Gunneridae</taxon>
        <taxon>Pentapetalae</taxon>
        <taxon>rosids</taxon>
        <taxon>fabids</taxon>
        <taxon>Fabales</taxon>
        <taxon>Fabaceae</taxon>
        <taxon>Papilionoideae</taxon>
        <taxon>50 kb inversion clade</taxon>
        <taxon>NPAAA clade</taxon>
        <taxon>Hologalegina</taxon>
        <taxon>IRL clade</taxon>
        <taxon>Trifolieae</taxon>
        <taxon>Medicago</taxon>
    </lineage>
</organism>
<name>A0A072UBF3_MEDTR</name>
<feature type="compositionally biased region" description="Polar residues" evidence="1">
    <location>
        <begin position="359"/>
        <end position="369"/>
    </location>
</feature>
<gene>
    <name evidence="4" type="ordered locus">MTR_6g053160</name>
</gene>
<feature type="region of interest" description="Disordered" evidence="1">
    <location>
        <begin position="393"/>
        <end position="427"/>
    </location>
</feature>
<feature type="region of interest" description="Disordered" evidence="1">
    <location>
        <begin position="326"/>
        <end position="372"/>
    </location>
</feature>
<reference evidence="4 6" key="1">
    <citation type="journal article" date="2011" name="Nature">
        <title>The Medicago genome provides insight into the evolution of rhizobial symbioses.</title>
        <authorList>
            <person name="Young N.D."/>
            <person name="Debelle F."/>
            <person name="Oldroyd G.E."/>
            <person name="Geurts R."/>
            <person name="Cannon S.B."/>
            <person name="Udvardi M.K."/>
            <person name="Benedito V.A."/>
            <person name="Mayer K.F."/>
            <person name="Gouzy J."/>
            <person name="Schoof H."/>
            <person name="Van de Peer Y."/>
            <person name="Proost S."/>
            <person name="Cook D.R."/>
            <person name="Meyers B.C."/>
            <person name="Spannagl M."/>
            <person name="Cheung F."/>
            <person name="De Mita S."/>
            <person name="Krishnakumar V."/>
            <person name="Gundlach H."/>
            <person name="Zhou S."/>
            <person name="Mudge J."/>
            <person name="Bharti A.K."/>
            <person name="Murray J.D."/>
            <person name="Naoumkina M.A."/>
            <person name="Rosen B."/>
            <person name="Silverstein K.A."/>
            <person name="Tang H."/>
            <person name="Rombauts S."/>
            <person name="Zhao P.X."/>
            <person name="Zhou P."/>
            <person name="Barbe V."/>
            <person name="Bardou P."/>
            <person name="Bechner M."/>
            <person name="Bellec A."/>
            <person name="Berger A."/>
            <person name="Berges H."/>
            <person name="Bidwell S."/>
            <person name="Bisseling T."/>
            <person name="Choisne N."/>
            <person name="Couloux A."/>
            <person name="Denny R."/>
            <person name="Deshpande S."/>
            <person name="Dai X."/>
            <person name="Doyle J.J."/>
            <person name="Dudez A.M."/>
            <person name="Farmer A.D."/>
            <person name="Fouteau S."/>
            <person name="Franken C."/>
            <person name="Gibelin C."/>
            <person name="Gish J."/>
            <person name="Goldstein S."/>
            <person name="Gonzalez A.J."/>
            <person name="Green P.J."/>
            <person name="Hallab A."/>
            <person name="Hartog M."/>
            <person name="Hua A."/>
            <person name="Humphray S.J."/>
            <person name="Jeong D.H."/>
            <person name="Jing Y."/>
            <person name="Jocker A."/>
            <person name="Kenton S.M."/>
            <person name="Kim D.J."/>
            <person name="Klee K."/>
            <person name="Lai H."/>
            <person name="Lang C."/>
            <person name="Lin S."/>
            <person name="Macmil S.L."/>
            <person name="Magdelenat G."/>
            <person name="Matthews L."/>
            <person name="McCorrison J."/>
            <person name="Monaghan E.L."/>
            <person name="Mun J.H."/>
            <person name="Najar F.Z."/>
            <person name="Nicholson C."/>
            <person name="Noirot C."/>
            <person name="O'Bleness M."/>
            <person name="Paule C.R."/>
            <person name="Poulain J."/>
            <person name="Prion F."/>
            <person name="Qin B."/>
            <person name="Qu C."/>
            <person name="Retzel E.F."/>
            <person name="Riddle C."/>
            <person name="Sallet E."/>
            <person name="Samain S."/>
            <person name="Samson N."/>
            <person name="Sanders I."/>
            <person name="Saurat O."/>
            <person name="Scarpelli C."/>
            <person name="Schiex T."/>
            <person name="Segurens B."/>
            <person name="Severin A.J."/>
            <person name="Sherrier D.J."/>
            <person name="Shi R."/>
            <person name="Sims S."/>
            <person name="Singer S.R."/>
            <person name="Sinharoy S."/>
            <person name="Sterck L."/>
            <person name="Viollet A."/>
            <person name="Wang B.B."/>
            <person name="Wang K."/>
            <person name="Wang M."/>
            <person name="Wang X."/>
            <person name="Warfsmann J."/>
            <person name="Weissenbach J."/>
            <person name="White D.D."/>
            <person name="White J.D."/>
            <person name="Wiley G.B."/>
            <person name="Wincker P."/>
            <person name="Xing Y."/>
            <person name="Yang L."/>
            <person name="Yao Z."/>
            <person name="Ying F."/>
            <person name="Zhai J."/>
            <person name="Zhou L."/>
            <person name="Zuber A."/>
            <person name="Denarie J."/>
            <person name="Dixon R.A."/>
            <person name="May G.D."/>
            <person name="Schwartz D.C."/>
            <person name="Rogers J."/>
            <person name="Quetier F."/>
            <person name="Town C.D."/>
            <person name="Roe B.A."/>
        </authorList>
    </citation>
    <scope>NUCLEOTIDE SEQUENCE [LARGE SCALE GENOMIC DNA]</scope>
    <source>
        <strain evidence="4">A17</strain>
        <strain evidence="5 6">cv. Jemalong A17</strain>
    </source>
</reference>
<dbReference type="Pfam" id="PF22936">
    <property type="entry name" value="Pol_BBD"/>
    <property type="match status" value="1"/>
</dbReference>
<reference evidence="5" key="3">
    <citation type="submission" date="2015-04" db="UniProtKB">
        <authorList>
            <consortium name="EnsemblPlants"/>
        </authorList>
    </citation>
    <scope>IDENTIFICATION</scope>
    <source>
        <strain evidence="5">cv. Jemalong A17</strain>
    </source>
</reference>
<evidence type="ECO:0000313" key="4">
    <source>
        <dbReference type="EMBL" id="KEH26368.1"/>
    </source>
</evidence>
<accession>A0A072UBF3</accession>
<dbReference type="EMBL" id="CM001222">
    <property type="protein sequence ID" value="KEH26368.1"/>
    <property type="molecule type" value="Genomic_DNA"/>
</dbReference>
<evidence type="ECO:0000259" key="2">
    <source>
        <dbReference type="Pfam" id="PF20167"/>
    </source>
</evidence>
<evidence type="ECO:0000313" key="6">
    <source>
        <dbReference type="Proteomes" id="UP000002051"/>
    </source>
</evidence>
<protein>
    <recommendedName>
        <fullName evidence="7">Envelope-like protein</fullName>
    </recommendedName>
</protein>